<dbReference type="FunFam" id="1.10.1410.40:FF:000007">
    <property type="entry name" value="Cyclic GMP-AMP synthase"/>
    <property type="match status" value="1"/>
</dbReference>
<dbReference type="GO" id="GO:0035861">
    <property type="term" value="C:site of double-strand break"/>
    <property type="evidence" value="ECO:0007669"/>
    <property type="project" value="TreeGrafter"/>
</dbReference>
<keyword evidence="6" id="KW-1185">Reference proteome</keyword>
<organism evidence="5 6">
    <name type="scientific">Xyrichtys novacula</name>
    <name type="common">Pearly razorfish</name>
    <name type="synonym">Hemipteronotus novacula</name>
    <dbReference type="NCBI Taxonomy" id="13765"/>
    <lineage>
        <taxon>Eukaryota</taxon>
        <taxon>Metazoa</taxon>
        <taxon>Chordata</taxon>
        <taxon>Craniata</taxon>
        <taxon>Vertebrata</taxon>
        <taxon>Euteleostomi</taxon>
        <taxon>Actinopterygii</taxon>
        <taxon>Neopterygii</taxon>
        <taxon>Teleostei</taxon>
        <taxon>Neoteleostei</taxon>
        <taxon>Acanthomorphata</taxon>
        <taxon>Eupercaria</taxon>
        <taxon>Labriformes</taxon>
        <taxon>Labridae</taxon>
        <taxon>Xyrichtys</taxon>
    </lineage>
</organism>
<feature type="compositionally biased region" description="Basic and acidic residues" evidence="2">
    <location>
        <begin position="82"/>
        <end position="97"/>
    </location>
</feature>
<dbReference type="GO" id="GO:0061501">
    <property type="term" value="F:2',3'-cyclic GMP-AMP synthase activity"/>
    <property type="evidence" value="ECO:0007669"/>
    <property type="project" value="TreeGrafter"/>
</dbReference>
<dbReference type="AlphaFoldDB" id="A0AAV1FZL6"/>
<evidence type="ECO:0000259" key="3">
    <source>
        <dbReference type="Pfam" id="PF03281"/>
    </source>
</evidence>
<dbReference type="GO" id="GO:2000042">
    <property type="term" value="P:negative regulation of double-strand break repair via homologous recombination"/>
    <property type="evidence" value="ECO:0007669"/>
    <property type="project" value="TreeGrafter"/>
</dbReference>
<dbReference type="InterPro" id="IPR046903">
    <property type="entry name" value="Mab-21-like_nuc_Trfase"/>
</dbReference>
<dbReference type="GO" id="GO:0038001">
    <property type="term" value="P:paracrine signaling"/>
    <property type="evidence" value="ECO:0007669"/>
    <property type="project" value="TreeGrafter"/>
</dbReference>
<sequence length="459" mass="52606">MTGKGRPQKANSLDTAEKQGAKKKEAIPSEKMEKSQEKSLEGEPPKVTNPTKKGTTKTKPEKRCEEKAELQSSEEMTQKQPEAPKDPKKDLREDKTPKASVLKKTLEKLKIKPQARSDASEVVNKLVEAVSTHLKKNTKSFEEVERPLPTGSYYENLKISDPDEFDVMMPIPVERVIVEPFGDDGAFYSVALKRGNSPLKKFQEEDILSASKMLEEFRDEIKKCAKDFPEWKLSRKKKRCPAVTLTTEVNSVTISLDVVLCIMVKSQWPLFTTDGLQIEKWQGTKEKQAYRRKPYYLVPKYQGRETEEKNGVLAKDTWRVSFSHVEKDLIKKHGSEKTCCETGGERCCRKACLKLLKHLLSLLKEEDSSFDEFYSYTAKTTLLHACSSRAKDSDWKYSDLSDCFQLLLQDYVENLEKRCLPNFFIPSQNLLCGLSRTRCNKLARRIQEECNNGFPIFEK</sequence>
<dbReference type="GO" id="GO:0002218">
    <property type="term" value="P:activation of innate immune response"/>
    <property type="evidence" value="ECO:0007669"/>
    <property type="project" value="TreeGrafter"/>
</dbReference>
<evidence type="ECO:0000259" key="4">
    <source>
        <dbReference type="Pfam" id="PF20266"/>
    </source>
</evidence>
<dbReference type="GO" id="GO:0071360">
    <property type="term" value="P:cellular response to exogenous dsRNA"/>
    <property type="evidence" value="ECO:0007669"/>
    <property type="project" value="TreeGrafter"/>
</dbReference>
<dbReference type="GO" id="GO:0006974">
    <property type="term" value="P:DNA damage response"/>
    <property type="evidence" value="ECO:0007669"/>
    <property type="project" value="TreeGrafter"/>
</dbReference>
<dbReference type="InterPro" id="IPR024810">
    <property type="entry name" value="MAB21L/cGLR"/>
</dbReference>
<evidence type="ECO:0000256" key="1">
    <source>
        <dbReference type="ARBA" id="ARBA00008307"/>
    </source>
</evidence>
<dbReference type="Pfam" id="PF20266">
    <property type="entry name" value="Mab-21_C"/>
    <property type="match status" value="1"/>
</dbReference>
<dbReference type="PANTHER" id="PTHR10656">
    <property type="entry name" value="CELL FATE DETERMINING PROTEIN MAB21-RELATED"/>
    <property type="match status" value="1"/>
</dbReference>
<feature type="domain" description="Mab-21-like nucleotidyltransferase" evidence="3">
    <location>
        <begin position="153"/>
        <end position="331"/>
    </location>
</feature>
<dbReference type="GO" id="GO:0005634">
    <property type="term" value="C:nucleus"/>
    <property type="evidence" value="ECO:0007669"/>
    <property type="project" value="TreeGrafter"/>
</dbReference>
<dbReference type="Gene3D" id="1.10.1410.40">
    <property type="match status" value="1"/>
</dbReference>
<dbReference type="GO" id="GO:0003690">
    <property type="term" value="F:double-stranded DNA binding"/>
    <property type="evidence" value="ECO:0007669"/>
    <property type="project" value="TreeGrafter"/>
</dbReference>
<reference evidence="5" key="1">
    <citation type="submission" date="2023-08" db="EMBL/GenBank/DDBJ databases">
        <authorList>
            <person name="Alioto T."/>
            <person name="Alioto T."/>
            <person name="Gomez Garrido J."/>
        </authorList>
    </citation>
    <scope>NUCLEOTIDE SEQUENCE</scope>
</reference>
<protein>
    <submittedName>
        <fullName evidence="5">Cyclic GMP-AMP synthase</fullName>
    </submittedName>
</protein>
<feature type="compositionally biased region" description="Basic and acidic residues" evidence="2">
    <location>
        <begin position="15"/>
        <end position="44"/>
    </location>
</feature>
<dbReference type="Proteomes" id="UP001178508">
    <property type="component" value="Chromosome 11"/>
</dbReference>
<dbReference type="GO" id="GO:0032481">
    <property type="term" value="P:positive regulation of type I interferon production"/>
    <property type="evidence" value="ECO:0007669"/>
    <property type="project" value="TreeGrafter"/>
</dbReference>
<evidence type="ECO:0000313" key="6">
    <source>
        <dbReference type="Proteomes" id="UP001178508"/>
    </source>
</evidence>
<evidence type="ECO:0000256" key="2">
    <source>
        <dbReference type="SAM" id="MobiDB-lite"/>
    </source>
</evidence>
<dbReference type="InterPro" id="IPR046906">
    <property type="entry name" value="Mab-21_HhH/H2TH-like"/>
</dbReference>
<name>A0AAV1FZL6_XYRNO</name>
<dbReference type="EMBL" id="OY660874">
    <property type="protein sequence ID" value="CAJ1066710.1"/>
    <property type="molecule type" value="Genomic_DNA"/>
</dbReference>
<dbReference type="PANTHER" id="PTHR10656:SF35">
    <property type="entry name" value="CYCLIC GMP-AMP SYNTHASE"/>
    <property type="match status" value="1"/>
</dbReference>
<dbReference type="GO" id="GO:0005829">
    <property type="term" value="C:cytosol"/>
    <property type="evidence" value="ECO:0007669"/>
    <property type="project" value="TreeGrafter"/>
</dbReference>
<evidence type="ECO:0000313" key="5">
    <source>
        <dbReference type="EMBL" id="CAJ1066710.1"/>
    </source>
</evidence>
<comment type="similarity">
    <text evidence="1">Belongs to the mab-21 family.</text>
</comment>
<dbReference type="Gene3D" id="3.30.460.90">
    <property type="match status" value="1"/>
</dbReference>
<accession>A0AAV1FZL6</accession>
<dbReference type="GO" id="GO:0002230">
    <property type="term" value="P:positive regulation of defense response to virus by host"/>
    <property type="evidence" value="ECO:0007669"/>
    <property type="project" value="TreeGrafter"/>
</dbReference>
<feature type="compositionally biased region" description="Basic and acidic residues" evidence="2">
    <location>
        <begin position="58"/>
        <end position="69"/>
    </location>
</feature>
<gene>
    <name evidence="5" type="ORF">XNOV1_A001307</name>
</gene>
<feature type="compositionally biased region" description="Polar residues" evidence="2">
    <location>
        <begin position="70"/>
        <end position="80"/>
    </location>
</feature>
<proteinExistence type="inferred from homology"/>
<dbReference type="Pfam" id="PF03281">
    <property type="entry name" value="Mab-21"/>
    <property type="match status" value="1"/>
</dbReference>
<feature type="region of interest" description="Disordered" evidence="2">
    <location>
        <begin position="1"/>
        <end position="101"/>
    </location>
</feature>
<dbReference type="SMART" id="SM01265">
    <property type="entry name" value="Mab-21"/>
    <property type="match status" value="1"/>
</dbReference>
<dbReference type="GO" id="GO:0003682">
    <property type="term" value="F:chromatin binding"/>
    <property type="evidence" value="ECO:0007669"/>
    <property type="project" value="TreeGrafter"/>
</dbReference>
<feature type="domain" description="Mab-21-like HhH/H2TH-like" evidence="4">
    <location>
        <begin position="348"/>
        <end position="447"/>
    </location>
</feature>